<reference evidence="1" key="2">
    <citation type="submission" date="2025-08" db="UniProtKB">
        <authorList>
            <consortium name="Ensembl"/>
        </authorList>
    </citation>
    <scope>IDENTIFICATION</scope>
</reference>
<evidence type="ECO:0000313" key="1">
    <source>
        <dbReference type="Ensembl" id="ENSSFOP00015045019.1"/>
    </source>
</evidence>
<protein>
    <submittedName>
        <fullName evidence="1">Uncharacterized protein</fullName>
    </submittedName>
</protein>
<organism evidence="1 2">
    <name type="scientific">Scleropages formosus</name>
    <name type="common">Asian bonytongue</name>
    <name type="synonym">Osteoglossum formosum</name>
    <dbReference type="NCBI Taxonomy" id="113540"/>
    <lineage>
        <taxon>Eukaryota</taxon>
        <taxon>Metazoa</taxon>
        <taxon>Chordata</taxon>
        <taxon>Craniata</taxon>
        <taxon>Vertebrata</taxon>
        <taxon>Euteleostomi</taxon>
        <taxon>Actinopterygii</taxon>
        <taxon>Neopterygii</taxon>
        <taxon>Teleostei</taxon>
        <taxon>Osteoglossocephala</taxon>
        <taxon>Osteoglossomorpha</taxon>
        <taxon>Osteoglossiformes</taxon>
        <taxon>Osteoglossidae</taxon>
        <taxon>Scleropages</taxon>
    </lineage>
</organism>
<accession>A0A8C9SW82</accession>
<keyword evidence="2" id="KW-1185">Reference proteome</keyword>
<reference evidence="1" key="3">
    <citation type="submission" date="2025-09" db="UniProtKB">
        <authorList>
            <consortium name="Ensembl"/>
        </authorList>
    </citation>
    <scope>IDENTIFICATION</scope>
</reference>
<sequence>PPARGQLSSKACSSLCSLDTCASQQLLYLKTCHGLLLLWSLFYCPAGFFLHADPCFSVFGVPPVLNPASHGPLLFVSSSVSLTLKRFL</sequence>
<dbReference type="AlphaFoldDB" id="A0A8C9SW82"/>
<reference evidence="1 2" key="1">
    <citation type="submission" date="2019-04" db="EMBL/GenBank/DDBJ databases">
        <authorList>
            <consortium name="Wellcome Sanger Institute Data Sharing"/>
        </authorList>
    </citation>
    <scope>NUCLEOTIDE SEQUENCE [LARGE SCALE GENOMIC DNA]</scope>
</reference>
<proteinExistence type="predicted"/>
<evidence type="ECO:0000313" key="2">
    <source>
        <dbReference type="Proteomes" id="UP000694397"/>
    </source>
</evidence>
<name>A0A8C9SW82_SCLFO</name>
<dbReference type="Proteomes" id="UP000694397">
    <property type="component" value="Chromosome 3"/>
</dbReference>
<dbReference type="Ensembl" id="ENSSFOT00015050458.1">
    <property type="protein sequence ID" value="ENSSFOP00015045019.1"/>
    <property type="gene ID" value="ENSSFOG00015027450.1"/>
</dbReference>